<protein>
    <recommendedName>
        <fullName evidence="3">Calcofluor white hypersensitive protein</fullName>
    </recommendedName>
</protein>
<sequence>MSSGRLWQIVGGATVLGGGYYLYNAGGSPKAAEKRFEADLTKAGNSVGLVSKGKEAQKVGEVGIADAGKKVDELVSNVKATTSNIDKKLEGYRASAEKTLDKELSQGRAEANKAIDSFDKKVTEEAAKAKSTLGGWFGGSK</sequence>
<gene>
    <name evidence="1" type="ORF">LTR97_000121</name>
</gene>
<evidence type="ECO:0008006" key="3">
    <source>
        <dbReference type="Google" id="ProtNLM"/>
    </source>
</evidence>
<dbReference type="EMBL" id="JAVRQU010000001">
    <property type="protein sequence ID" value="KAK5707584.1"/>
    <property type="molecule type" value="Genomic_DNA"/>
</dbReference>
<dbReference type="AlphaFoldDB" id="A0AAN7ZW95"/>
<name>A0AAN7ZW95_9PEZI</name>
<accession>A0AAN7ZW95</accession>
<evidence type="ECO:0000313" key="1">
    <source>
        <dbReference type="EMBL" id="KAK5707584.1"/>
    </source>
</evidence>
<proteinExistence type="predicted"/>
<comment type="caution">
    <text evidence="1">The sequence shown here is derived from an EMBL/GenBank/DDBJ whole genome shotgun (WGS) entry which is preliminary data.</text>
</comment>
<evidence type="ECO:0000313" key="2">
    <source>
        <dbReference type="Proteomes" id="UP001310594"/>
    </source>
</evidence>
<reference evidence="1" key="1">
    <citation type="submission" date="2023-08" db="EMBL/GenBank/DDBJ databases">
        <title>Black Yeasts Isolated from many extreme environments.</title>
        <authorList>
            <person name="Coleine C."/>
            <person name="Stajich J.E."/>
            <person name="Selbmann L."/>
        </authorList>
    </citation>
    <scope>NUCLEOTIDE SEQUENCE</scope>
    <source>
        <strain evidence="1">CCFEE 5810</strain>
    </source>
</reference>
<organism evidence="1 2">
    <name type="scientific">Elasticomyces elasticus</name>
    <dbReference type="NCBI Taxonomy" id="574655"/>
    <lineage>
        <taxon>Eukaryota</taxon>
        <taxon>Fungi</taxon>
        <taxon>Dikarya</taxon>
        <taxon>Ascomycota</taxon>
        <taxon>Pezizomycotina</taxon>
        <taxon>Dothideomycetes</taxon>
        <taxon>Dothideomycetidae</taxon>
        <taxon>Mycosphaerellales</taxon>
        <taxon>Teratosphaeriaceae</taxon>
        <taxon>Elasticomyces</taxon>
    </lineage>
</organism>
<dbReference type="Gene3D" id="1.20.120.20">
    <property type="entry name" value="Apolipoprotein"/>
    <property type="match status" value="1"/>
</dbReference>
<dbReference type="Proteomes" id="UP001310594">
    <property type="component" value="Unassembled WGS sequence"/>
</dbReference>